<proteinExistence type="predicted"/>
<keyword evidence="3" id="KW-1185">Reference proteome</keyword>
<protein>
    <submittedName>
        <fullName evidence="2">Uncharacterized protein</fullName>
    </submittedName>
</protein>
<dbReference type="EMBL" id="WNYA01000001">
    <property type="protein sequence ID" value="KAG8597915.1"/>
    <property type="molecule type" value="Genomic_DNA"/>
</dbReference>
<comment type="caution">
    <text evidence="2">The sequence shown here is derived from an EMBL/GenBank/DDBJ whole genome shotgun (WGS) entry which is preliminary data.</text>
</comment>
<evidence type="ECO:0000313" key="3">
    <source>
        <dbReference type="Proteomes" id="UP000824782"/>
    </source>
</evidence>
<feature type="signal peptide" evidence="1">
    <location>
        <begin position="1"/>
        <end position="18"/>
    </location>
</feature>
<dbReference type="Proteomes" id="UP000824782">
    <property type="component" value="Unassembled WGS sequence"/>
</dbReference>
<evidence type="ECO:0000313" key="2">
    <source>
        <dbReference type="EMBL" id="KAG8597915.1"/>
    </source>
</evidence>
<feature type="chain" id="PRO_5043922106" evidence="1">
    <location>
        <begin position="19"/>
        <end position="70"/>
    </location>
</feature>
<name>A0AAV7DLR1_ENGPU</name>
<keyword evidence="1" id="KW-0732">Signal</keyword>
<sequence length="70" mass="7976">MSVIAVFYLAWNITTIQVQFTMYEAETVKQEGTVQLSNLSLDLFKAIATHEKQMENAGLEFLYLLSAMKL</sequence>
<accession>A0AAV7DLR1</accession>
<organism evidence="2 3">
    <name type="scientific">Engystomops pustulosus</name>
    <name type="common">Tungara frog</name>
    <name type="synonym">Physalaemus pustulosus</name>
    <dbReference type="NCBI Taxonomy" id="76066"/>
    <lineage>
        <taxon>Eukaryota</taxon>
        <taxon>Metazoa</taxon>
        <taxon>Chordata</taxon>
        <taxon>Craniata</taxon>
        <taxon>Vertebrata</taxon>
        <taxon>Euteleostomi</taxon>
        <taxon>Amphibia</taxon>
        <taxon>Batrachia</taxon>
        <taxon>Anura</taxon>
        <taxon>Neobatrachia</taxon>
        <taxon>Hyloidea</taxon>
        <taxon>Leptodactylidae</taxon>
        <taxon>Leiuperinae</taxon>
        <taxon>Engystomops</taxon>
    </lineage>
</organism>
<evidence type="ECO:0000256" key="1">
    <source>
        <dbReference type="SAM" id="SignalP"/>
    </source>
</evidence>
<dbReference type="AlphaFoldDB" id="A0AAV7DLR1"/>
<gene>
    <name evidence="2" type="ORF">GDO81_002428</name>
</gene>
<reference evidence="2" key="1">
    <citation type="thesis" date="2020" institute="ProQuest LLC" country="789 East Eisenhower Parkway, Ann Arbor, MI, USA">
        <title>Comparative Genomics and Chromosome Evolution.</title>
        <authorList>
            <person name="Mudd A.B."/>
        </authorList>
    </citation>
    <scope>NUCLEOTIDE SEQUENCE</scope>
    <source>
        <strain evidence="2">237g6f4</strain>
        <tissue evidence="2">Blood</tissue>
    </source>
</reference>